<evidence type="ECO:0000313" key="9">
    <source>
        <dbReference type="EMBL" id="PWN88269.1"/>
    </source>
</evidence>
<keyword evidence="6" id="KW-0539">Nucleus</keyword>
<dbReference type="GO" id="GO:0034599">
    <property type="term" value="P:cellular response to oxidative stress"/>
    <property type="evidence" value="ECO:0007669"/>
    <property type="project" value="InterPro"/>
</dbReference>
<dbReference type="AlphaFoldDB" id="A0A316YGC2"/>
<dbReference type="InterPro" id="IPR033877">
    <property type="entry name" value="Frm2/Hbn1"/>
</dbReference>
<dbReference type="SUPFAM" id="SSF55469">
    <property type="entry name" value="FMN-dependent nitroreductase-like"/>
    <property type="match status" value="1"/>
</dbReference>
<keyword evidence="5" id="KW-0560">Oxidoreductase</keyword>
<feature type="compositionally biased region" description="Polar residues" evidence="7">
    <location>
        <begin position="70"/>
        <end position="81"/>
    </location>
</feature>
<dbReference type="InterPro" id="IPR029479">
    <property type="entry name" value="Nitroreductase"/>
</dbReference>
<dbReference type="OrthoDB" id="2138173at2759"/>
<dbReference type="EMBL" id="KZ819638">
    <property type="protein sequence ID" value="PWN88269.1"/>
    <property type="molecule type" value="Genomic_DNA"/>
</dbReference>
<proteinExistence type="inferred from homology"/>
<evidence type="ECO:0000256" key="1">
    <source>
        <dbReference type="ARBA" id="ARBA00004123"/>
    </source>
</evidence>
<dbReference type="PANTHER" id="PTHR43035:SF1">
    <property type="entry name" value="FATTY ACID REPRESSION MUTANT PROTEIN 2-RELATED"/>
    <property type="match status" value="1"/>
</dbReference>
<feature type="region of interest" description="Disordered" evidence="7">
    <location>
        <begin position="70"/>
        <end position="102"/>
    </location>
</feature>
<dbReference type="FunFam" id="3.40.109.10:FF:000001">
    <property type="entry name" value="Nitroreductase family"/>
    <property type="match status" value="1"/>
</dbReference>
<evidence type="ECO:0000256" key="3">
    <source>
        <dbReference type="ARBA" id="ARBA00007118"/>
    </source>
</evidence>
<dbReference type="Gene3D" id="3.40.109.10">
    <property type="entry name" value="NADH Oxidase"/>
    <property type="match status" value="1"/>
</dbReference>
<reference evidence="9" key="1">
    <citation type="journal article" date="2018" name="Mol. Biol. Evol.">
        <title>Broad Genomic Sampling Reveals a Smut Pathogenic Ancestry of the Fungal Clade Ustilaginomycotina.</title>
        <authorList>
            <person name="Kijpornyongpan T."/>
            <person name="Mondo S.J."/>
            <person name="Barry K."/>
            <person name="Sandor L."/>
            <person name="Lee J."/>
            <person name="Lipzen A."/>
            <person name="Pangilinan J."/>
            <person name="LaButti K."/>
            <person name="Hainaut M."/>
            <person name="Henrissat B."/>
            <person name="Grigoriev I.V."/>
            <person name="Spatafora J.W."/>
            <person name="Aime M.C."/>
        </authorList>
    </citation>
    <scope>NUCLEOTIDE SEQUENCE [LARGE SCALE GENOMIC DNA]</scope>
    <source>
        <strain evidence="9">MCA 4198</strain>
    </source>
</reference>
<feature type="compositionally biased region" description="Basic and acidic residues" evidence="7">
    <location>
        <begin position="85"/>
        <end position="102"/>
    </location>
</feature>
<gene>
    <name evidence="9" type="ORF">FA10DRAFT_268469</name>
</gene>
<feature type="domain" description="Nitroreductase" evidence="8">
    <location>
        <begin position="10"/>
        <end position="198"/>
    </location>
</feature>
<dbReference type="GO" id="GO:0005634">
    <property type="term" value="C:nucleus"/>
    <property type="evidence" value="ECO:0007669"/>
    <property type="project" value="UniProtKB-SubCell"/>
</dbReference>
<evidence type="ECO:0000256" key="2">
    <source>
        <dbReference type="ARBA" id="ARBA00004496"/>
    </source>
</evidence>
<evidence type="ECO:0000256" key="7">
    <source>
        <dbReference type="SAM" id="MobiDB-lite"/>
    </source>
</evidence>
<dbReference type="PANTHER" id="PTHR43035">
    <property type="entry name" value="FATTY ACID REPRESSION MUTANT PROTEIN 2-RELATED"/>
    <property type="match status" value="1"/>
</dbReference>
<keyword evidence="10" id="KW-1185">Reference proteome</keyword>
<sequence length="224" mass="25016">MADAFLDAVERRRTYYSLSDASPISDARIQSLVERATQHAPSAYNVQSARVVLLLGERHKQAWRTVAESYASTVPPSNSGTQQQEQREADEQARQARRQRTEKFGSETYGSVVFLENREDIEAQYVQSPDFKESKAFDVWSENATGMLQFAVWTALEAEGLGASLQHHVSTYPAVGRALTEHLALPSSWQCTAMMPFGTPAGPPGRPGKEKPFKPIRDRVIIFK</sequence>
<evidence type="ECO:0000259" key="8">
    <source>
        <dbReference type="Pfam" id="PF00881"/>
    </source>
</evidence>
<name>A0A316YGC2_9BASI</name>
<dbReference type="Pfam" id="PF00881">
    <property type="entry name" value="Nitroreductase"/>
    <property type="match status" value="1"/>
</dbReference>
<dbReference type="GO" id="GO:0016491">
    <property type="term" value="F:oxidoreductase activity"/>
    <property type="evidence" value="ECO:0007669"/>
    <property type="project" value="UniProtKB-KW"/>
</dbReference>
<evidence type="ECO:0000256" key="5">
    <source>
        <dbReference type="ARBA" id="ARBA00023002"/>
    </source>
</evidence>
<evidence type="ECO:0000256" key="6">
    <source>
        <dbReference type="ARBA" id="ARBA00023242"/>
    </source>
</evidence>
<dbReference type="GeneID" id="37044261"/>
<protein>
    <submittedName>
        <fullName evidence="9">Nitroreductase</fullName>
    </submittedName>
</protein>
<dbReference type="GO" id="GO:0005737">
    <property type="term" value="C:cytoplasm"/>
    <property type="evidence" value="ECO:0007669"/>
    <property type="project" value="UniProtKB-SubCell"/>
</dbReference>
<dbReference type="InParanoid" id="A0A316YGC2"/>
<dbReference type="InterPro" id="IPR000415">
    <property type="entry name" value="Nitroreductase-like"/>
</dbReference>
<organism evidence="9 10">
    <name type="scientific">Acaromyces ingoldii</name>
    <dbReference type="NCBI Taxonomy" id="215250"/>
    <lineage>
        <taxon>Eukaryota</taxon>
        <taxon>Fungi</taxon>
        <taxon>Dikarya</taxon>
        <taxon>Basidiomycota</taxon>
        <taxon>Ustilaginomycotina</taxon>
        <taxon>Exobasidiomycetes</taxon>
        <taxon>Exobasidiales</taxon>
        <taxon>Cryptobasidiaceae</taxon>
        <taxon>Acaromyces</taxon>
    </lineage>
</organism>
<accession>A0A316YGC2</accession>
<keyword evidence="4" id="KW-0963">Cytoplasm</keyword>
<comment type="subcellular location">
    <subcellularLocation>
        <location evidence="2">Cytoplasm</location>
    </subcellularLocation>
    <subcellularLocation>
        <location evidence="1">Nucleus</location>
    </subcellularLocation>
</comment>
<evidence type="ECO:0000313" key="10">
    <source>
        <dbReference type="Proteomes" id="UP000245768"/>
    </source>
</evidence>
<dbReference type="Proteomes" id="UP000245768">
    <property type="component" value="Unassembled WGS sequence"/>
</dbReference>
<dbReference type="STRING" id="215250.A0A316YGC2"/>
<evidence type="ECO:0000256" key="4">
    <source>
        <dbReference type="ARBA" id="ARBA00022490"/>
    </source>
</evidence>
<comment type="similarity">
    <text evidence="3">Belongs to the nitroreductase family.</text>
</comment>
<dbReference type="RefSeq" id="XP_025375467.1">
    <property type="nucleotide sequence ID" value="XM_025522345.1"/>
</dbReference>